<name>A0A9N8EHF6_9STRA</name>
<comment type="caution">
    <text evidence="2">The sequence shown here is derived from an EMBL/GenBank/DDBJ whole genome shotgun (WGS) entry which is preliminary data.</text>
</comment>
<evidence type="ECO:0000313" key="3">
    <source>
        <dbReference type="Proteomes" id="UP001153069"/>
    </source>
</evidence>
<gene>
    <name evidence="2" type="ORF">SEMRO_956_G224490.1</name>
</gene>
<dbReference type="Proteomes" id="UP001153069">
    <property type="component" value="Unassembled WGS sequence"/>
</dbReference>
<dbReference type="EMBL" id="CAICTM010000954">
    <property type="protein sequence ID" value="CAB9518704.1"/>
    <property type="molecule type" value="Genomic_DNA"/>
</dbReference>
<organism evidence="2 3">
    <name type="scientific">Seminavis robusta</name>
    <dbReference type="NCBI Taxonomy" id="568900"/>
    <lineage>
        <taxon>Eukaryota</taxon>
        <taxon>Sar</taxon>
        <taxon>Stramenopiles</taxon>
        <taxon>Ochrophyta</taxon>
        <taxon>Bacillariophyta</taxon>
        <taxon>Bacillariophyceae</taxon>
        <taxon>Bacillariophycidae</taxon>
        <taxon>Naviculales</taxon>
        <taxon>Naviculaceae</taxon>
        <taxon>Seminavis</taxon>
    </lineage>
</organism>
<feature type="compositionally biased region" description="Basic and acidic residues" evidence="1">
    <location>
        <begin position="147"/>
        <end position="162"/>
    </location>
</feature>
<reference evidence="2" key="1">
    <citation type="submission" date="2020-06" db="EMBL/GenBank/DDBJ databases">
        <authorList>
            <consortium name="Plant Systems Biology data submission"/>
        </authorList>
    </citation>
    <scope>NUCLEOTIDE SEQUENCE</scope>
    <source>
        <strain evidence="2">D6</strain>
    </source>
</reference>
<protein>
    <submittedName>
        <fullName evidence="2">Uncharacterized protein</fullName>
    </submittedName>
</protein>
<proteinExistence type="predicted"/>
<keyword evidence="3" id="KW-1185">Reference proteome</keyword>
<evidence type="ECO:0000256" key="1">
    <source>
        <dbReference type="SAM" id="MobiDB-lite"/>
    </source>
</evidence>
<feature type="compositionally biased region" description="Basic and acidic residues" evidence="1">
    <location>
        <begin position="53"/>
        <end position="79"/>
    </location>
</feature>
<accession>A0A9N8EHF6</accession>
<feature type="region of interest" description="Disordered" evidence="1">
    <location>
        <begin position="142"/>
        <end position="171"/>
    </location>
</feature>
<evidence type="ECO:0000313" key="2">
    <source>
        <dbReference type="EMBL" id="CAB9518704.1"/>
    </source>
</evidence>
<feature type="region of interest" description="Disordered" evidence="1">
    <location>
        <begin position="1"/>
        <end position="100"/>
    </location>
</feature>
<dbReference type="AlphaFoldDB" id="A0A9N8EHF6"/>
<sequence>MQSPTKSCPLYSHNKGTDQAPPRRLVMDPNSFQENMDNASKRRSPSIDEDADSIERSKVDSLTNDTDKMVAEASPDKIAGESGSTNMKDKDSNDKPSSNIVLTGCKGVGKASSIMSDLSDLQSIDSWPEWKEDDADLYLEPLSDTNSAKEARKEANSHKPEGRGMLMLIRP</sequence>